<comment type="similarity">
    <text evidence="2">Belongs to the pinin family.</text>
</comment>
<feature type="region of interest" description="Disordered" evidence="9">
    <location>
        <begin position="398"/>
        <end position="427"/>
    </location>
</feature>
<evidence type="ECO:0000256" key="4">
    <source>
        <dbReference type="ARBA" id="ARBA00023015"/>
    </source>
</evidence>
<keyword evidence="3" id="KW-0507">mRNA processing</keyword>
<evidence type="ECO:0000256" key="9">
    <source>
        <dbReference type="SAM" id="MobiDB-lite"/>
    </source>
</evidence>
<dbReference type="Pfam" id="PF04696">
    <property type="entry name" value="Pinin_SDK_memA"/>
    <property type="match status" value="1"/>
</dbReference>
<keyword evidence="5" id="KW-0804">Transcription</keyword>
<protein>
    <submittedName>
        <fullName evidence="12">Pinin/SDK/MemA protein domain-containing protein</fullName>
    </submittedName>
</protein>
<evidence type="ECO:0000256" key="5">
    <source>
        <dbReference type="ARBA" id="ARBA00023163"/>
    </source>
</evidence>
<keyword evidence="4" id="KW-0805">Transcription regulation</keyword>
<evidence type="ECO:0000256" key="6">
    <source>
        <dbReference type="ARBA" id="ARBA00023187"/>
    </source>
</evidence>
<evidence type="ECO:0000313" key="12">
    <source>
        <dbReference type="WBParaSite" id="nRc.2.0.1.t21396-RA"/>
    </source>
</evidence>
<feature type="domain" description="Pinin/SDK/MemA protein" evidence="10">
    <location>
        <begin position="141"/>
        <end position="267"/>
    </location>
</feature>
<dbReference type="InterPro" id="IPR039853">
    <property type="entry name" value="Pinin"/>
</dbReference>
<proteinExistence type="inferred from homology"/>
<feature type="compositionally biased region" description="Basic and acidic residues" evidence="9">
    <location>
        <begin position="324"/>
        <end position="339"/>
    </location>
</feature>
<evidence type="ECO:0000313" key="11">
    <source>
        <dbReference type="Proteomes" id="UP000887565"/>
    </source>
</evidence>
<dbReference type="PANTHER" id="PTHR12707">
    <property type="entry name" value="PINN"/>
    <property type="match status" value="1"/>
</dbReference>
<dbReference type="GO" id="GO:0006397">
    <property type="term" value="P:mRNA processing"/>
    <property type="evidence" value="ECO:0007669"/>
    <property type="project" value="UniProtKB-KW"/>
</dbReference>
<name>A0A915J4P6_ROMCU</name>
<dbReference type="Proteomes" id="UP000887565">
    <property type="component" value="Unplaced"/>
</dbReference>
<evidence type="ECO:0000256" key="3">
    <source>
        <dbReference type="ARBA" id="ARBA00022664"/>
    </source>
</evidence>
<feature type="region of interest" description="Disordered" evidence="9">
    <location>
        <begin position="320"/>
        <end position="339"/>
    </location>
</feature>
<dbReference type="GO" id="GO:0008380">
    <property type="term" value="P:RNA splicing"/>
    <property type="evidence" value="ECO:0007669"/>
    <property type="project" value="UniProtKB-KW"/>
</dbReference>
<dbReference type="GO" id="GO:0071013">
    <property type="term" value="C:catalytic step 2 spliceosome"/>
    <property type="evidence" value="ECO:0007669"/>
    <property type="project" value="TreeGrafter"/>
</dbReference>
<evidence type="ECO:0000259" key="10">
    <source>
        <dbReference type="Pfam" id="PF04696"/>
    </source>
</evidence>
<dbReference type="InterPro" id="IPR006786">
    <property type="entry name" value="Pinin_SDK_MemA"/>
</dbReference>
<dbReference type="WBParaSite" id="nRc.2.0.1.t21396-RA">
    <property type="protein sequence ID" value="nRc.2.0.1.t21396-RA"/>
    <property type="gene ID" value="nRc.2.0.1.g21396"/>
</dbReference>
<dbReference type="PANTHER" id="PTHR12707:SF0">
    <property type="entry name" value="PININ"/>
    <property type="match status" value="1"/>
</dbReference>
<dbReference type="AlphaFoldDB" id="A0A915J4P6"/>
<dbReference type="OMA" id="ENGHEQH"/>
<evidence type="ECO:0000256" key="8">
    <source>
        <dbReference type="SAM" id="Coils"/>
    </source>
</evidence>
<feature type="coiled-coil region" evidence="8">
    <location>
        <begin position="259"/>
        <end position="297"/>
    </location>
</feature>
<evidence type="ECO:0000256" key="7">
    <source>
        <dbReference type="ARBA" id="ARBA00023242"/>
    </source>
</evidence>
<evidence type="ECO:0000256" key="2">
    <source>
        <dbReference type="ARBA" id="ARBA00010386"/>
    </source>
</evidence>
<organism evidence="11 12">
    <name type="scientific">Romanomermis culicivorax</name>
    <name type="common">Nematode worm</name>
    <dbReference type="NCBI Taxonomy" id="13658"/>
    <lineage>
        <taxon>Eukaryota</taxon>
        <taxon>Metazoa</taxon>
        <taxon>Ecdysozoa</taxon>
        <taxon>Nematoda</taxon>
        <taxon>Enoplea</taxon>
        <taxon>Dorylaimia</taxon>
        <taxon>Mermithida</taxon>
        <taxon>Mermithoidea</taxon>
        <taxon>Mermithidae</taxon>
        <taxon>Romanomermis</taxon>
    </lineage>
</organism>
<sequence>MTEIIISNGGLSAKLDEDLIKARESLRSIEEGIRSLNGRPEFNNNFSNNYNNNQMMSSTRYRQSTNLPIKRRLGSSNFNNVGDDYFQNSFDLPPAAKQKFVDDSFSDFKPSIASSVNVTVKEVKSRERAIAELKETEKTDNRTRNRRMFGLLLGTLEKFKKEEDGKQHFRDQERRQKEIDQKLEDAKRKDQMDLRREREKLIEKKRKQQQELRLLQRKKAVISATENQIQLLHRFQNFIQTQTKPPIFFMPAKHTIRTIELQKKSQKRLEEMIKRKKEELEQELKSIDSNLRNESGDENDENLDDVDEILVNRNLKSTINDPSKGIKGDTSRKNGENVDDDKDKLFAEAHKELLTEAAKIDDVLNLMPGGGDDDDVEDELDGKKVEKGEITMMTTNETKSEKNIAAEASQEVVEKPKSITEEEQVEG</sequence>
<feature type="region of interest" description="Disordered" evidence="9">
    <location>
        <begin position="163"/>
        <end position="192"/>
    </location>
</feature>
<keyword evidence="8" id="KW-0175">Coiled coil</keyword>
<accession>A0A915J4P6</accession>
<keyword evidence="6" id="KW-0508">mRNA splicing</keyword>
<evidence type="ECO:0000256" key="1">
    <source>
        <dbReference type="ARBA" id="ARBA00004123"/>
    </source>
</evidence>
<comment type="subcellular location">
    <subcellularLocation>
        <location evidence="1">Nucleus</location>
    </subcellularLocation>
</comment>
<keyword evidence="11" id="KW-1185">Reference proteome</keyword>
<reference evidence="12" key="1">
    <citation type="submission" date="2022-11" db="UniProtKB">
        <authorList>
            <consortium name="WormBaseParasite"/>
        </authorList>
    </citation>
    <scope>IDENTIFICATION</scope>
</reference>
<keyword evidence="7" id="KW-0539">Nucleus</keyword>